<dbReference type="PANTHER" id="PTHR43798">
    <property type="entry name" value="MONOACYLGLYCEROL LIPASE"/>
    <property type="match status" value="1"/>
</dbReference>
<dbReference type="EMBL" id="FMXM01000004">
    <property type="protein sequence ID" value="SDA61171.1"/>
    <property type="molecule type" value="Genomic_DNA"/>
</dbReference>
<dbReference type="PANTHER" id="PTHR43798:SF5">
    <property type="entry name" value="MONOACYLGLYCEROL LIPASE ABHD6"/>
    <property type="match status" value="1"/>
</dbReference>
<dbReference type="InterPro" id="IPR000639">
    <property type="entry name" value="Epox_hydrolase-like"/>
</dbReference>
<dbReference type="GO" id="GO:0016020">
    <property type="term" value="C:membrane"/>
    <property type="evidence" value="ECO:0007669"/>
    <property type="project" value="TreeGrafter"/>
</dbReference>
<organism evidence="2 3">
    <name type="scientific">Mesorhizobium qingshengii</name>
    <dbReference type="NCBI Taxonomy" id="1165689"/>
    <lineage>
        <taxon>Bacteria</taxon>
        <taxon>Pseudomonadati</taxon>
        <taxon>Pseudomonadota</taxon>
        <taxon>Alphaproteobacteria</taxon>
        <taxon>Hyphomicrobiales</taxon>
        <taxon>Phyllobacteriaceae</taxon>
        <taxon>Mesorhizobium</taxon>
    </lineage>
</organism>
<dbReference type="GO" id="GO:0046464">
    <property type="term" value="P:acylglycerol catabolic process"/>
    <property type="evidence" value="ECO:0007669"/>
    <property type="project" value="TreeGrafter"/>
</dbReference>
<name>A0A1G5WSR0_9HYPH</name>
<gene>
    <name evidence="2" type="ORF">SAMN02927914_01664</name>
</gene>
<dbReference type="AlphaFoldDB" id="A0A1G5WSR0"/>
<dbReference type="STRING" id="1165689.SAMN02927914_01664"/>
<dbReference type="Pfam" id="PF00561">
    <property type="entry name" value="Abhydrolase_1"/>
    <property type="match status" value="1"/>
</dbReference>
<dbReference type="Proteomes" id="UP000198588">
    <property type="component" value="Unassembled WGS sequence"/>
</dbReference>
<dbReference type="InterPro" id="IPR029058">
    <property type="entry name" value="AB_hydrolase_fold"/>
</dbReference>
<reference evidence="2 3" key="1">
    <citation type="submission" date="2016-10" db="EMBL/GenBank/DDBJ databases">
        <authorList>
            <person name="de Groot N.N."/>
        </authorList>
    </citation>
    <scope>NUCLEOTIDE SEQUENCE [LARGE SCALE GENOMIC DNA]</scope>
    <source>
        <strain evidence="2 3">CGMCC 1.12097</strain>
    </source>
</reference>
<proteinExistence type="predicted"/>
<dbReference type="OrthoDB" id="9804723at2"/>
<evidence type="ECO:0000259" key="1">
    <source>
        <dbReference type="Pfam" id="PF00561"/>
    </source>
</evidence>
<dbReference type="SUPFAM" id="SSF53474">
    <property type="entry name" value="alpha/beta-Hydrolases"/>
    <property type="match status" value="1"/>
</dbReference>
<evidence type="ECO:0000313" key="3">
    <source>
        <dbReference type="Proteomes" id="UP000198588"/>
    </source>
</evidence>
<accession>A0A1G5WSR0</accession>
<dbReference type="PRINTS" id="PR00412">
    <property type="entry name" value="EPOXHYDRLASE"/>
</dbReference>
<dbReference type="GO" id="GO:0047372">
    <property type="term" value="F:monoacylglycerol lipase activity"/>
    <property type="evidence" value="ECO:0007669"/>
    <property type="project" value="TreeGrafter"/>
</dbReference>
<dbReference type="RefSeq" id="WP_091576676.1">
    <property type="nucleotide sequence ID" value="NZ_FMXM01000004.1"/>
</dbReference>
<evidence type="ECO:0000313" key="2">
    <source>
        <dbReference type="EMBL" id="SDA61171.1"/>
    </source>
</evidence>
<feature type="domain" description="AB hydrolase-1" evidence="1">
    <location>
        <begin position="19"/>
        <end position="242"/>
    </location>
</feature>
<dbReference type="InterPro" id="IPR000073">
    <property type="entry name" value="AB_hydrolase_1"/>
</dbReference>
<dbReference type="PRINTS" id="PR00111">
    <property type="entry name" value="ABHYDROLASE"/>
</dbReference>
<sequence>MTTVTVGQVVAEVVGEGAAVVMIHGLGGTSNMFQPQMAALSSYRVIRLDLPGSGRSPRPIEPLTIELMSEAVIRAMAGMGVTTAHFVGHSMGTIICQQIAATQPSLVASLALFGALAEPAEATRQGLANRARLARSGGIADIADQIVANAISAHTRETSPAAVAFVRESITRQDPESYARTCEALAKATAVDARRISVPTLLVTGDADTVNPAGVGQALADKIKGAIFSSLDRCGHWATVESPRESSQKLADFLRRVDR</sequence>
<dbReference type="Gene3D" id="3.40.50.1820">
    <property type="entry name" value="alpha/beta hydrolase"/>
    <property type="match status" value="1"/>
</dbReference>
<dbReference type="InterPro" id="IPR050266">
    <property type="entry name" value="AB_hydrolase_sf"/>
</dbReference>
<protein>
    <submittedName>
        <fullName evidence="2">Pimeloyl-ACP methyl ester carboxylesterase</fullName>
    </submittedName>
</protein>